<gene>
    <name evidence="9" type="ORF">SAMN05660337_3029</name>
</gene>
<keyword evidence="3" id="KW-1003">Cell membrane</keyword>
<dbReference type="RefSeq" id="WP_092162596.1">
    <property type="nucleotide sequence ID" value="NZ_FNGA01000005.1"/>
</dbReference>
<evidence type="ECO:0000256" key="1">
    <source>
        <dbReference type="ARBA" id="ARBA00004193"/>
    </source>
</evidence>
<dbReference type="OrthoDB" id="9769871at2"/>
<dbReference type="Gene3D" id="3.40.50.2300">
    <property type="match status" value="2"/>
</dbReference>
<dbReference type="InterPro" id="IPR050957">
    <property type="entry name" value="BMP_lipoprotein"/>
</dbReference>
<evidence type="ECO:0000256" key="6">
    <source>
        <dbReference type="ARBA" id="ARBA00023288"/>
    </source>
</evidence>
<proteinExistence type="inferred from homology"/>
<evidence type="ECO:0000256" key="5">
    <source>
        <dbReference type="ARBA" id="ARBA00023136"/>
    </source>
</evidence>
<evidence type="ECO:0000256" key="2">
    <source>
        <dbReference type="ARBA" id="ARBA00008610"/>
    </source>
</evidence>
<dbReference type="PANTHER" id="PTHR34296">
    <property type="entry name" value="TRANSCRIPTIONAL ACTIVATOR PROTEIN MED"/>
    <property type="match status" value="1"/>
</dbReference>
<feature type="domain" description="ABC transporter substrate-binding protein PnrA-like" evidence="8">
    <location>
        <begin position="34"/>
        <end position="323"/>
    </location>
</feature>
<dbReference type="InterPro" id="IPR028082">
    <property type="entry name" value="Peripla_BP_I"/>
</dbReference>
<evidence type="ECO:0000256" key="3">
    <source>
        <dbReference type="ARBA" id="ARBA00022475"/>
    </source>
</evidence>
<dbReference type="AlphaFoldDB" id="A0A1G9KCV8"/>
<dbReference type="Proteomes" id="UP000199053">
    <property type="component" value="Unassembled WGS sequence"/>
</dbReference>
<evidence type="ECO:0000256" key="4">
    <source>
        <dbReference type="ARBA" id="ARBA00022729"/>
    </source>
</evidence>
<dbReference type="InterPro" id="IPR003760">
    <property type="entry name" value="PnrA-like"/>
</dbReference>
<accession>A0A1G9KCV8</accession>
<comment type="subcellular location">
    <subcellularLocation>
        <location evidence="1">Cell membrane</location>
        <topology evidence="1">Lipid-anchor</topology>
    </subcellularLocation>
</comment>
<sequence>MNGARKFCFLLVAFGAIVIFSSVSETCFADSVVIGFITDGSALDDDSFNCMTVVGLRRLQSDYDVKVQVRCGGFTAQSFAKGLNSLLDKEIKIIVINASTHRDLIVAAVKTHSDVIFILNGVAVTGYPNVSSLHFGQRMGSCLVGALCAWQSKTGKIGFIGGNESPVILEFLCGFKQGVKLAGEKVDVDVKFVRKGLSVTGFEDPHHGNELAKAMYASGVDIIYSVAGLSGNGIIYAAQESGNYVVGVDSNQDYMAKGNVLTSMMKLLDVAVYQEVVSVLKRKFTPGVKEYDLLNGGVALTDMKFSRHLISKKIRDELKIMEQDLVSGKIVFDCSGI</sequence>
<dbReference type="PANTHER" id="PTHR34296:SF2">
    <property type="entry name" value="ABC TRANSPORTER GUANOSINE-BINDING PROTEIN NUPN"/>
    <property type="match status" value="1"/>
</dbReference>
<feature type="chain" id="PRO_5011529522" evidence="7">
    <location>
        <begin position="30"/>
        <end position="337"/>
    </location>
</feature>
<comment type="similarity">
    <text evidence="2">Belongs to the BMP lipoprotein family.</text>
</comment>
<protein>
    <submittedName>
        <fullName evidence="9">Basic membrane protein A</fullName>
    </submittedName>
</protein>
<dbReference type="EMBL" id="FNGA01000005">
    <property type="protein sequence ID" value="SDL47412.1"/>
    <property type="molecule type" value="Genomic_DNA"/>
</dbReference>
<keyword evidence="5" id="KW-0472">Membrane</keyword>
<evidence type="ECO:0000256" key="7">
    <source>
        <dbReference type="SAM" id="SignalP"/>
    </source>
</evidence>
<feature type="signal peptide" evidence="7">
    <location>
        <begin position="1"/>
        <end position="29"/>
    </location>
</feature>
<evidence type="ECO:0000313" key="10">
    <source>
        <dbReference type="Proteomes" id="UP000199053"/>
    </source>
</evidence>
<evidence type="ECO:0000313" key="9">
    <source>
        <dbReference type="EMBL" id="SDL47412.1"/>
    </source>
</evidence>
<name>A0A1G9KCV8_9BACT</name>
<dbReference type="Pfam" id="PF02608">
    <property type="entry name" value="Bmp"/>
    <property type="match status" value="1"/>
</dbReference>
<dbReference type="GO" id="GO:0005886">
    <property type="term" value="C:plasma membrane"/>
    <property type="evidence" value="ECO:0007669"/>
    <property type="project" value="UniProtKB-SubCell"/>
</dbReference>
<keyword evidence="4 7" id="KW-0732">Signal</keyword>
<keyword evidence="10" id="KW-1185">Reference proteome</keyword>
<evidence type="ECO:0000259" key="8">
    <source>
        <dbReference type="Pfam" id="PF02608"/>
    </source>
</evidence>
<reference evidence="10" key="1">
    <citation type="submission" date="2016-10" db="EMBL/GenBank/DDBJ databases">
        <authorList>
            <person name="Varghese N."/>
            <person name="Submissions S."/>
        </authorList>
    </citation>
    <scope>NUCLEOTIDE SEQUENCE [LARGE SCALE GENOMIC DNA]</scope>
    <source>
        <strain evidence="10">DSM 16995</strain>
    </source>
</reference>
<dbReference type="CDD" id="cd06354">
    <property type="entry name" value="PBP1_PrnA-like"/>
    <property type="match status" value="1"/>
</dbReference>
<organism evidence="9 10">
    <name type="scientific">Maridesulfovibrio ferrireducens</name>
    <dbReference type="NCBI Taxonomy" id="246191"/>
    <lineage>
        <taxon>Bacteria</taxon>
        <taxon>Pseudomonadati</taxon>
        <taxon>Thermodesulfobacteriota</taxon>
        <taxon>Desulfovibrionia</taxon>
        <taxon>Desulfovibrionales</taxon>
        <taxon>Desulfovibrionaceae</taxon>
        <taxon>Maridesulfovibrio</taxon>
    </lineage>
</organism>
<dbReference type="STRING" id="246191.SAMN05660337_3029"/>
<dbReference type="SUPFAM" id="SSF53822">
    <property type="entry name" value="Periplasmic binding protein-like I"/>
    <property type="match status" value="1"/>
</dbReference>
<keyword evidence="6" id="KW-0449">Lipoprotein</keyword>